<gene>
    <name evidence="2" type="ORF">AVDCRST_MAG73-3458</name>
</gene>
<evidence type="ECO:0000313" key="2">
    <source>
        <dbReference type="EMBL" id="CAA9558181.1"/>
    </source>
</evidence>
<sequence length="378" mass="40363">ERRRFRDAEPPERGRRKRRAGVALRRISQAVRHRAGGRRAGSDRAAGRGRRPARAQRLRQDHDPASDRRVRDAGRGHDRGRRATGLRTAVRRSAGAAPDRDGVPGLRPVPPPLGRAQRRLRAAAGPGAGGTGGGGTGAGWVGGFRRSDAARALRRPAAAGRPGPRPGPGTGGDPARRAVLQPGCRVAGFRPGRGPPDPRRRRPNGGAGDPRPGGSPQPGRPDRGHGRGAGGPGGRAGGGLPPAGDQGRCRLRRRRRVPPRRRARAAGRLRPRRVADDRPGRRPGRGDAAPGKFAPDQTPGRHPARGECDGAGPRLLRPRPNHDRPPRHRPRPPRPPRPLRRDPPRRPRPRLGPRRRADVPAGDSRAHAGGATRSLGVL</sequence>
<feature type="compositionally biased region" description="Basic residues" evidence="1">
    <location>
        <begin position="47"/>
        <end position="57"/>
    </location>
</feature>
<feature type="compositionally biased region" description="Basic residues" evidence="1">
    <location>
        <begin position="249"/>
        <end position="272"/>
    </location>
</feature>
<dbReference type="EMBL" id="CADCWE010000229">
    <property type="protein sequence ID" value="CAA9558181.1"/>
    <property type="molecule type" value="Genomic_DNA"/>
</dbReference>
<feature type="compositionally biased region" description="Basic and acidic residues" evidence="1">
    <location>
        <begin position="1"/>
        <end position="13"/>
    </location>
</feature>
<organism evidence="2">
    <name type="scientific">uncultured Thermomicrobiales bacterium</name>
    <dbReference type="NCBI Taxonomy" id="1645740"/>
    <lineage>
        <taxon>Bacteria</taxon>
        <taxon>Pseudomonadati</taxon>
        <taxon>Thermomicrobiota</taxon>
        <taxon>Thermomicrobia</taxon>
        <taxon>Thermomicrobiales</taxon>
        <taxon>environmental samples</taxon>
    </lineage>
</organism>
<feature type="compositionally biased region" description="Gly residues" evidence="1">
    <location>
        <begin position="227"/>
        <end position="241"/>
    </location>
</feature>
<dbReference type="AlphaFoldDB" id="A0A6J4USR6"/>
<name>A0A6J4USR6_9BACT</name>
<protein>
    <submittedName>
        <fullName evidence="2">Ferric iron ABC transporter, ATP-binding protein</fullName>
    </submittedName>
</protein>
<feature type="non-terminal residue" evidence="2">
    <location>
        <position position="378"/>
    </location>
</feature>
<proteinExistence type="predicted"/>
<reference evidence="2" key="1">
    <citation type="submission" date="2020-02" db="EMBL/GenBank/DDBJ databases">
        <authorList>
            <person name="Meier V. D."/>
        </authorList>
    </citation>
    <scope>NUCLEOTIDE SEQUENCE</scope>
    <source>
        <strain evidence="2">AVDCRST_MAG73</strain>
    </source>
</reference>
<feature type="compositionally biased region" description="Basic residues" evidence="1">
    <location>
        <begin position="325"/>
        <end position="338"/>
    </location>
</feature>
<keyword evidence="2" id="KW-0547">Nucleotide-binding</keyword>
<keyword evidence="2" id="KW-0067">ATP-binding</keyword>
<feature type="non-terminal residue" evidence="2">
    <location>
        <position position="1"/>
    </location>
</feature>
<accession>A0A6J4USR6</accession>
<feature type="region of interest" description="Disordered" evidence="1">
    <location>
        <begin position="1"/>
        <end position="378"/>
    </location>
</feature>
<dbReference type="GO" id="GO:0005524">
    <property type="term" value="F:ATP binding"/>
    <property type="evidence" value="ECO:0007669"/>
    <property type="project" value="UniProtKB-KW"/>
</dbReference>
<evidence type="ECO:0000256" key="1">
    <source>
        <dbReference type="SAM" id="MobiDB-lite"/>
    </source>
</evidence>
<feature type="compositionally biased region" description="Basic and acidic residues" evidence="1">
    <location>
        <begin position="58"/>
        <end position="77"/>
    </location>
</feature>
<feature type="compositionally biased region" description="Gly residues" evidence="1">
    <location>
        <begin position="126"/>
        <end position="142"/>
    </location>
</feature>